<feature type="domain" description="PKD" evidence="4">
    <location>
        <begin position="2529"/>
        <end position="2611"/>
    </location>
</feature>
<dbReference type="InterPro" id="IPR008557">
    <property type="entry name" value="PhoX"/>
</dbReference>
<dbReference type="InterPro" id="IPR000601">
    <property type="entry name" value="PKD_dom"/>
</dbReference>
<evidence type="ECO:0000256" key="2">
    <source>
        <dbReference type="ARBA" id="ARBA00023157"/>
    </source>
</evidence>
<accession>A0ABW5NUZ3</accession>
<dbReference type="SUPFAM" id="SSF63825">
    <property type="entry name" value="YWTD domain"/>
    <property type="match status" value="1"/>
</dbReference>
<evidence type="ECO:0000259" key="4">
    <source>
        <dbReference type="PROSITE" id="PS50093"/>
    </source>
</evidence>
<dbReference type="Pfam" id="PF18911">
    <property type="entry name" value="PKD_4"/>
    <property type="match status" value="1"/>
</dbReference>
<dbReference type="InterPro" id="IPR026444">
    <property type="entry name" value="Secre_tail"/>
</dbReference>
<organism evidence="5 6">
    <name type="scientific">Flavobacterium suzhouense</name>
    <dbReference type="NCBI Taxonomy" id="1529638"/>
    <lineage>
        <taxon>Bacteria</taxon>
        <taxon>Pseudomonadati</taxon>
        <taxon>Bacteroidota</taxon>
        <taxon>Flavobacteriia</taxon>
        <taxon>Flavobacteriales</taxon>
        <taxon>Flavobacteriaceae</taxon>
        <taxon>Flavobacterium</taxon>
    </lineage>
</organism>
<dbReference type="PANTHER" id="PTHR35399:SF2">
    <property type="entry name" value="DUF839 DOMAIN-CONTAINING PROTEIN"/>
    <property type="match status" value="1"/>
</dbReference>
<dbReference type="InterPro" id="IPR029052">
    <property type="entry name" value="Metallo-depent_PP-like"/>
</dbReference>
<dbReference type="SUPFAM" id="SSF56300">
    <property type="entry name" value="Metallo-dependent phosphatases"/>
    <property type="match status" value="1"/>
</dbReference>
<proteinExistence type="predicted"/>
<dbReference type="Gene3D" id="2.60.120.200">
    <property type="match status" value="4"/>
</dbReference>
<evidence type="ECO:0000256" key="1">
    <source>
        <dbReference type="ARBA" id="ARBA00022729"/>
    </source>
</evidence>
<dbReference type="Gene3D" id="2.60.120.260">
    <property type="entry name" value="Galactose-binding domain-like"/>
    <property type="match status" value="2"/>
</dbReference>
<dbReference type="InterPro" id="IPR022409">
    <property type="entry name" value="PKD/Chitinase_dom"/>
</dbReference>
<sequence length="2707" mass="295514">MKKNFLFLSLLFFLGVSYSLQAQIIPGDSIVYGPMMSPPYNNKVRVWVLTKNNTGSGNALSISMSENAAPGTLLTGTAYNSDTRLGYNLRSFEYTNLLPGGNYTAKVMVNGVASNRVATIRNEQEIIDDFEFLSGGCGRIYDLSRCIDIPESATHINGDPNMFNVMAQEGSDMMVWLGDAVYLLGLQHAMGQCPDGVDDWANKDMAFARYMFYRDFHDNLTKAMPQLAITDNHDTGPNEFNKTMPTLGEMKEIFKDWWPNPEYNSTPEGPGLFSSYKYKDVEYFLLDNRSYRDGTLAHLGPDQMAWLKGALLASTAKFKVLINGTPSFERNCGGRNFCATTQSAELVNYIRDNNINGVLSLSADIHEQKFMIREGSDVKYPLYDILSGNLNSDIGNGQHNVNYGSDYLMTGVKQTYLRINVFGAEDDRRMKVEYVGPTGVPYFETIIHEDMLTSQNADALKLQLDMSNSITDASTYNHVITATDVAYVSDREGVTNEAVSFGQNTSVSIPNALSLNFHDRPFSLAFWVKPEAFQSNGSTILSNGAAETGVSFGLDANGKLTYKDHATNTTYTSQYSLLPHTWAYIVWKYDNVRRKLSLYYNGFVIQSWTNVISPVASASELKVGNNFEGKKFIGALDKLVLYGRIISDEAILTEADFETTRGEVLKVAGAPQMAIPGSVINPLLANNFTIQFWAKLNGDPGTNFKMLASNGRVNGNSTGISFEFPDSNKLNVVIGNNGSGWNTISEQGAAWNVGEWNQVTVTAVNNGQLKYYVNGEFVAQTNFTQYVGNSWGLGLGYSPAYTGAVQAELDELRIWQKALTPEEIKQTMHYALEGTEENLALYYDFAPTTEGANTITSKGSVPHVVTLNGGTLAPATSPVAVMPADYQTTVKGKWSKNNAMNAAGLSMPDNITNYASNVVVGKKNDATLDAVPGSSTLSYAKGGWKIDPVSTPFASVKMNLSEVLATKFDSVANVAGKYYLLKKESDTSYLDVSEGDFDGQNVTFHNANLTEGEYFLGWDIATFSLGRGGALSLTGGHVVTIPKADINPTLSGEFTLEFWVNMTQDPGSNTPLVSNHGRVNNNTTGLSIEMPDNNSVSAVFGTNTNNWNSINSGTQLIVGEWNHVAVTAKPGENIKLYLNGELKATNAYTGFVTNTNWDFAIGKSINYNSQTISKMDEFRIWNKVKTAEEIKAQMHYGIKTTDNNLVYNLTFDQEDNGIIDNTGTQVNDVTYTSAQIIDATSPVADLTEAFPKVTGNWSIKNETDNGLYVKADIDSFSSNLIAGRNTDSTVLPLGTVENTSYVKGGWNLNALSLETATLQADLSKIFANPTQIDNLAEQFMLIKGDPESNYQTVATGVSVDGKIDFENVALTSGNYYLAFETDVNSVIAQQGGTLELGQGHEVLIPKEGVNQALSGPFTIELWGRLTQTAGANTKLVGFTSLTGGNFGWEMEFLGNQTLQTIMGKGAAGGWNSLNSTKVWAVNEWNHAAVTYTPNGEFKFYINGELMSSMPVTQFTPNANNLALGKNVANNSPTRSTIDEFRIWTKAKTIEEIREDMYLTMPVATANLPYNYTFNHDDNGFIVNSGSQQVEVAYTNAHIIPATAPVRDMEAPFRNKVTGNWSVKNDDRNGLFLADVITSKENNVVIGKQIGGEVLHILNETANDTLYLSTPWKMASLYMDQGSPKADLSKIFTNLNDVQLIAQTYFLLKGNPAEALEIAATGTKIGNIVTFGEMPLDGTPVYLAWKNEPEYPVGSFPIAAQSIWKYNDSGADLGTDWRTNAYDDSAWLFGNGILGYGDPNQNTTLSYGADAQNKHITTYLRHTFNVEDASAIGTLKFKVLRDDGVVVYVNGVEAFRDNMPQGEITSSTLALAAVNDAAETTFYEFTTDNLLQTGENVIAVELHQAAANSSDLGFDMAVDFNLPPLAPAAYPLPKGSEWTYLDNGTNQGTEWTALTFDNIEWKKGIAPLGYGDPMKTVVSFGSDSANKYITTYFSRDIQINLSELTDMVNFGLRRDDGAVVYVNGTEVIRENMPAGTIDYLTHSVNTIDGADEKRYYVYQVAKTAFVDGVNRISVEMHNRDQSSSDIGFDLYVQNTEDLTVSCDEPHIGCFTSIAPTAQQNHLIISEDHRFQLIFKEGTPYMTGGGNVPGNHDFAAYIGINGSSTNGYLSVNQENTPGGVSMLNLHLDETQDLWVVDNSRAVDLYNSNLVTTSRNCSGGVTPWGTIVTSEEDTASGDANGDGYQDLGWLIEIDPETAQVKEHGNGYQEKLWAMGRMNHENVVIAADQRTAYYGEDGGTHCVYKFVADTPGDLSAGKVYVLKLDLPLSDDEPSSATATWVQVPNTTKADRNNLNTVASTLGGTNFNGVEDCEISPLNGMIYFTSKGKSRVYRFKDNGDTISQFEVFAGGKNYNIETANGTMSEPWADGNDNLTFDDKGNLWVLQDGGLNYIWVIRPDHEQSHPNIKLFASMPAGAEPTGLNFTPDFKYGFFSVQHPNGNNAAQQDATFGNVTFNASATVVFSLDRDLGAHTPVADFTANVTTIQEGETVTFTDLSTNNPTSWTWTFEGGEPATSTEASPTVTYNAPGTYNVSLITSNIAGTSAAADKADYILVEEVLGTDTPNPLKGMVTMYPNPTDGAVTIEVNNEACNDVIVEVFDITGRKVSETKGQSIAGNQKVELNLSGVAGEQVFVVRVHVGDKTGTYKLLKKQ</sequence>
<dbReference type="SUPFAM" id="SSF49899">
    <property type="entry name" value="Concanavalin A-like lectins/glucanases"/>
    <property type="match status" value="4"/>
</dbReference>
<keyword evidence="6" id="KW-1185">Reference proteome</keyword>
<dbReference type="InterPro" id="IPR006558">
    <property type="entry name" value="LamG-like"/>
</dbReference>
<dbReference type="PANTHER" id="PTHR35399">
    <property type="entry name" value="SLR8030 PROTEIN"/>
    <property type="match status" value="1"/>
</dbReference>
<dbReference type="SMART" id="SM00089">
    <property type="entry name" value="PKD"/>
    <property type="match status" value="1"/>
</dbReference>
<dbReference type="PROSITE" id="PS50093">
    <property type="entry name" value="PKD"/>
    <property type="match status" value="1"/>
</dbReference>
<gene>
    <name evidence="5" type="ORF">ACFSR3_11530</name>
</gene>
<evidence type="ECO:0000313" key="5">
    <source>
        <dbReference type="EMBL" id="MFD2602689.1"/>
    </source>
</evidence>
<evidence type="ECO:0000256" key="3">
    <source>
        <dbReference type="SAM" id="SignalP"/>
    </source>
</evidence>
<name>A0ABW5NUZ3_9FLAO</name>
<dbReference type="Gene3D" id="2.60.40.10">
    <property type="entry name" value="Immunoglobulins"/>
    <property type="match status" value="1"/>
</dbReference>
<keyword evidence="2" id="KW-1015">Disulfide bond</keyword>
<dbReference type="Gene3D" id="3.60.21.70">
    <property type="entry name" value="PhoD-like phosphatase"/>
    <property type="match status" value="1"/>
</dbReference>
<dbReference type="Pfam" id="PF09423">
    <property type="entry name" value="PhoD"/>
    <property type="match status" value="1"/>
</dbReference>
<evidence type="ECO:0000313" key="6">
    <source>
        <dbReference type="Proteomes" id="UP001597480"/>
    </source>
</evidence>
<comment type="caution">
    <text evidence="5">The sequence shown here is derived from an EMBL/GenBank/DDBJ whole genome shotgun (WGS) entry which is preliminary data.</text>
</comment>
<dbReference type="InterPro" id="IPR018946">
    <property type="entry name" value="PhoD-like_MPP"/>
</dbReference>
<dbReference type="EMBL" id="JBHUMD010000026">
    <property type="protein sequence ID" value="MFD2602689.1"/>
    <property type="molecule type" value="Genomic_DNA"/>
</dbReference>
<dbReference type="SUPFAM" id="SSF49299">
    <property type="entry name" value="PKD domain"/>
    <property type="match status" value="1"/>
</dbReference>
<dbReference type="Pfam" id="PF05787">
    <property type="entry name" value="PhoX"/>
    <property type="match status" value="1"/>
</dbReference>
<dbReference type="RefSeq" id="WP_379821120.1">
    <property type="nucleotide sequence ID" value="NZ_JBHUMD010000026.1"/>
</dbReference>
<dbReference type="InterPro" id="IPR013320">
    <property type="entry name" value="ConA-like_dom_sf"/>
</dbReference>
<feature type="chain" id="PRO_5046362232" evidence="3">
    <location>
        <begin position="23"/>
        <end position="2707"/>
    </location>
</feature>
<dbReference type="InterPro" id="IPR038607">
    <property type="entry name" value="PhoD-like_sf"/>
</dbReference>
<dbReference type="CDD" id="cd00146">
    <property type="entry name" value="PKD"/>
    <property type="match status" value="1"/>
</dbReference>
<dbReference type="NCBIfam" id="TIGR04183">
    <property type="entry name" value="Por_Secre_tail"/>
    <property type="match status" value="1"/>
</dbReference>
<dbReference type="InterPro" id="IPR035986">
    <property type="entry name" value="PKD_dom_sf"/>
</dbReference>
<dbReference type="Proteomes" id="UP001597480">
    <property type="component" value="Unassembled WGS sequence"/>
</dbReference>
<dbReference type="SMART" id="SM00560">
    <property type="entry name" value="LamGL"/>
    <property type="match status" value="4"/>
</dbReference>
<dbReference type="Pfam" id="PF18962">
    <property type="entry name" value="Por_Secre_tail"/>
    <property type="match status" value="1"/>
</dbReference>
<protein>
    <submittedName>
        <fullName evidence="5">LamG-like jellyroll fold domain-containing protein</fullName>
    </submittedName>
</protein>
<reference evidence="6" key="1">
    <citation type="journal article" date="2019" name="Int. J. Syst. Evol. Microbiol.">
        <title>The Global Catalogue of Microorganisms (GCM) 10K type strain sequencing project: providing services to taxonomists for standard genome sequencing and annotation.</title>
        <authorList>
            <consortium name="The Broad Institute Genomics Platform"/>
            <consortium name="The Broad Institute Genome Sequencing Center for Infectious Disease"/>
            <person name="Wu L."/>
            <person name="Ma J."/>
        </authorList>
    </citation>
    <scope>NUCLEOTIDE SEQUENCE [LARGE SCALE GENOMIC DNA]</scope>
    <source>
        <strain evidence="6">KCTC 42107</strain>
    </source>
</reference>
<feature type="signal peptide" evidence="3">
    <location>
        <begin position="1"/>
        <end position="22"/>
    </location>
</feature>
<keyword evidence="1 3" id="KW-0732">Signal</keyword>
<dbReference type="InterPro" id="IPR013783">
    <property type="entry name" value="Ig-like_fold"/>
</dbReference>
<dbReference type="Pfam" id="PF13385">
    <property type="entry name" value="Laminin_G_3"/>
    <property type="match status" value="4"/>
</dbReference>